<dbReference type="AlphaFoldDB" id="A0A6C1B7Q4"/>
<keyword evidence="1" id="KW-0802">TPR repeat</keyword>
<organism evidence="2 3">
    <name type="scientific">Nitrogeniibacter mangrovi</name>
    <dbReference type="NCBI Taxonomy" id="2016596"/>
    <lineage>
        <taxon>Bacteria</taxon>
        <taxon>Pseudomonadati</taxon>
        <taxon>Pseudomonadota</taxon>
        <taxon>Betaproteobacteria</taxon>
        <taxon>Rhodocyclales</taxon>
        <taxon>Zoogloeaceae</taxon>
        <taxon>Nitrogeniibacter</taxon>
    </lineage>
</organism>
<dbReference type="PROSITE" id="PS50005">
    <property type="entry name" value="TPR"/>
    <property type="match status" value="1"/>
</dbReference>
<dbReference type="KEGG" id="azq:G3580_15180"/>
<dbReference type="InterPro" id="IPR011990">
    <property type="entry name" value="TPR-like_helical_dom_sf"/>
</dbReference>
<evidence type="ECO:0000256" key="1">
    <source>
        <dbReference type="PROSITE-ProRule" id="PRU00339"/>
    </source>
</evidence>
<dbReference type="SUPFAM" id="SSF48452">
    <property type="entry name" value="TPR-like"/>
    <property type="match status" value="1"/>
</dbReference>
<dbReference type="InterPro" id="IPR019734">
    <property type="entry name" value="TPR_rpt"/>
</dbReference>
<accession>A0A6C1B7Q4</accession>
<proteinExistence type="predicted"/>
<evidence type="ECO:0000313" key="3">
    <source>
        <dbReference type="Proteomes" id="UP000501991"/>
    </source>
</evidence>
<gene>
    <name evidence="2" type="ORF">G3580_15180</name>
</gene>
<dbReference type="Gene3D" id="1.25.40.10">
    <property type="entry name" value="Tetratricopeptide repeat domain"/>
    <property type="match status" value="1"/>
</dbReference>
<dbReference type="RefSeq" id="WP_173766897.1">
    <property type="nucleotide sequence ID" value="NZ_CP048836.1"/>
</dbReference>
<sequence>MPMPAPASEATTLLQQALAAIEADDHTSALRLLKAGADEHPDDAQITYWLGAEYACLELFDAAEAALERALAIDPAHHLARFHLGLLMVTRARFEAAVGVWQALDALPDGAPLRHYKQAFDALAQDRFAPARREIDAALAAGGATADLDAQMRRLRDSLPAA</sequence>
<evidence type="ECO:0000313" key="2">
    <source>
        <dbReference type="EMBL" id="QID18845.1"/>
    </source>
</evidence>
<keyword evidence="3" id="KW-1185">Reference proteome</keyword>
<name>A0A6C1B7Q4_9RHOO</name>
<reference evidence="2 3" key="1">
    <citation type="submission" date="2020-02" db="EMBL/GenBank/DDBJ databases">
        <title>Nitrogenibacter mangrovi gen. nov., sp. nov. isolated from mangrove sediment, a denitrifying betaproteobacterium.</title>
        <authorList>
            <person name="Liao H."/>
            <person name="Tian Y."/>
        </authorList>
    </citation>
    <scope>NUCLEOTIDE SEQUENCE [LARGE SCALE GENOMIC DNA]</scope>
    <source>
        <strain evidence="2 3">M9-3-2</strain>
    </source>
</reference>
<protein>
    <submittedName>
        <fullName evidence="2">Uncharacterized protein</fullName>
    </submittedName>
</protein>
<feature type="repeat" description="TPR" evidence="1">
    <location>
        <begin position="44"/>
        <end position="77"/>
    </location>
</feature>
<dbReference type="Proteomes" id="UP000501991">
    <property type="component" value="Chromosome"/>
</dbReference>
<dbReference type="EMBL" id="CP048836">
    <property type="protein sequence ID" value="QID18845.1"/>
    <property type="molecule type" value="Genomic_DNA"/>
</dbReference>